<dbReference type="EMBL" id="GGEC01036322">
    <property type="protein sequence ID" value="MBX16806.1"/>
    <property type="molecule type" value="Transcribed_RNA"/>
</dbReference>
<dbReference type="AlphaFoldDB" id="A0A2P2LFP5"/>
<dbReference type="PANTHER" id="PTHR35115:SF1">
    <property type="entry name" value="PROTEIN IN CHLOROPLAST ATPASE BIOGENESIS, CHLOROPLASTIC"/>
    <property type="match status" value="1"/>
</dbReference>
<dbReference type="InterPro" id="IPR045287">
    <property type="entry name" value="PAB"/>
</dbReference>
<evidence type="ECO:0000313" key="1">
    <source>
        <dbReference type="EMBL" id="MBX16806.1"/>
    </source>
</evidence>
<dbReference type="PANTHER" id="PTHR35115">
    <property type="entry name" value="CYCLIN DELTA-3"/>
    <property type="match status" value="1"/>
</dbReference>
<sequence>MQIALDEAAFLLDLASIEGTWDDVVERISECYREAGLDDIANFVLYKD</sequence>
<proteinExistence type="predicted"/>
<reference evidence="1" key="1">
    <citation type="submission" date="2018-02" db="EMBL/GenBank/DDBJ databases">
        <title>Rhizophora mucronata_Transcriptome.</title>
        <authorList>
            <person name="Meera S.P."/>
            <person name="Sreeshan A."/>
            <person name="Augustine A."/>
        </authorList>
    </citation>
    <scope>NUCLEOTIDE SEQUENCE</scope>
    <source>
        <tissue evidence="1">Leaf</tissue>
    </source>
</reference>
<organism evidence="1">
    <name type="scientific">Rhizophora mucronata</name>
    <name type="common">Asiatic mangrove</name>
    <dbReference type="NCBI Taxonomy" id="61149"/>
    <lineage>
        <taxon>Eukaryota</taxon>
        <taxon>Viridiplantae</taxon>
        <taxon>Streptophyta</taxon>
        <taxon>Embryophyta</taxon>
        <taxon>Tracheophyta</taxon>
        <taxon>Spermatophyta</taxon>
        <taxon>Magnoliopsida</taxon>
        <taxon>eudicotyledons</taxon>
        <taxon>Gunneridae</taxon>
        <taxon>Pentapetalae</taxon>
        <taxon>rosids</taxon>
        <taxon>fabids</taxon>
        <taxon>Malpighiales</taxon>
        <taxon>Rhizophoraceae</taxon>
        <taxon>Rhizophora</taxon>
    </lineage>
</organism>
<name>A0A2P2LFP5_RHIMU</name>
<protein>
    <submittedName>
        <fullName evidence="1">Uncharacterized protein</fullName>
    </submittedName>
</protein>
<accession>A0A2P2LFP5</accession>